<proteinExistence type="inferred from homology"/>
<dbReference type="Gene3D" id="3.30.70.270">
    <property type="match status" value="1"/>
</dbReference>
<dbReference type="AlphaFoldDB" id="A0A0A2C2F3"/>
<dbReference type="EMBL" id="JNAX01000015">
    <property type="protein sequence ID" value="KGG19697.1"/>
    <property type="molecule type" value="Genomic_DNA"/>
</dbReference>
<protein>
    <submittedName>
        <fullName evidence="7">Error-prone</fullName>
    </submittedName>
</protein>
<reference evidence="8" key="1">
    <citation type="journal article" date="2014" name="Sci. Data">
        <title>Genomes of diverse isolates of the marine cyanobacterium Prochlorococcus.</title>
        <authorList>
            <person name="Biller S."/>
            <person name="Berube P."/>
            <person name="Thompson J."/>
            <person name="Kelly L."/>
            <person name="Roggensack S."/>
            <person name="Awad L."/>
            <person name="Roache-Johnson K."/>
            <person name="Ding H."/>
            <person name="Giovannoni S.J."/>
            <person name="Moore L.R."/>
            <person name="Chisholm S.W."/>
        </authorList>
    </citation>
    <scope>NUCLEOTIDE SEQUENCE [LARGE SCALE GENOMIC DNA]</scope>
    <source>
        <strain evidence="8">PAC1</strain>
    </source>
</reference>
<dbReference type="GO" id="GO:0009432">
    <property type="term" value="P:SOS response"/>
    <property type="evidence" value="ECO:0007669"/>
    <property type="project" value="UniProtKB-KW"/>
</dbReference>
<dbReference type="GO" id="GO:0003887">
    <property type="term" value="F:DNA-directed DNA polymerase activity"/>
    <property type="evidence" value="ECO:0007669"/>
    <property type="project" value="TreeGrafter"/>
</dbReference>
<comment type="similarity">
    <text evidence="1">Belongs to the DNA polymerase type-Y family.</text>
</comment>
<evidence type="ECO:0000256" key="4">
    <source>
        <dbReference type="ARBA" id="ARBA00023204"/>
    </source>
</evidence>
<dbReference type="InterPro" id="IPR043128">
    <property type="entry name" value="Rev_trsase/Diguanyl_cyclase"/>
</dbReference>
<keyword evidence="5" id="KW-0742">SOS response</keyword>
<evidence type="ECO:0000256" key="3">
    <source>
        <dbReference type="ARBA" id="ARBA00023199"/>
    </source>
</evidence>
<organism evidence="7 8">
    <name type="scientific">Prochlorococcus marinus str. PAC1</name>
    <dbReference type="NCBI Taxonomy" id="59924"/>
    <lineage>
        <taxon>Bacteria</taxon>
        <taxon>Bacillati</taxon>
        <taxon>Cyanobacteriota</taxon>
        <taxon>Cyanophyceae</taxon>
        <taxon>Synechococcales</taxon>
        <taxon>Prochlorococcaceae</taxon>
        <taxon>Prochlorococcus</taxon>
    </lineage>
</organism>
<dbReference type="PANTHER" id="PTHR11076">
    <property type="entry name" value="DNA REPAIR POLYMERASE UMUC / TRANSFERASE FAMILY MEMBER"/>
    <property type="match status" value="1"/>
</dbReference>
<gene>
    <name evidence="7" type="ORF">EV03_2083</name>
</gene>
<sequence length="425" mass="48480">MSKVILQIDGNNFYASCEQMIDPSIKGKGLVVLSNNDGCIIARSSEARRMGIPMGQPYFKLKNKLNQLNINVRSSNYELYGDISNRLMQLLRKNCEELEIYSIDEAFGSIKRPKEKCLYTWGKDLRALVYQNIGIPISIGIGETKVLSKISNHLAKRIQTNSGIFDIGLVEKKDHYLDLINVDKVWGIGKRMSKWLKDRGITNARELRDMSSDQIKGKYGVVGLRIQNELKGNLCIPIKEKSSDRKEICVSRSFSYPIDSLDDLNQAVIKYVLIASAKLRKYNQLSSAITVFTNTNTHSKDFFRSEATEKISVPTSNSKIMIEKVLSLTKKIFKPYKNFTKAGVILHKLQSNQYKQNLIFDAQNIKEELYLQRLDNVIDNINSKNGIDTINWGSSIMDTEWRPRRKKLSSLKTTNIENIPTIYAN</sequence>
<evidence type="ECO:0000256" key="2">
    <source>
        <dbReference type="ARBA" id="ARBA00022763"/>
    </source>
</evidence>
<evidence type="ECO:0000256" key="5">
    <source>
        <dbReference type="ARBA" id="ARBA00023236"/>
    </source>
</evidence>
<evidence type="ECO:0000313" key="8">
    <source>
        <dbReference type="Proteomes" id="UP000030392"/>
    </source>
</evidence>
<keyword evidence="4" id="KW-0234">DNA repair</keyword>
<name>A0A0A2C2F3_PROMR</name>
<dbReference type="Pfam" id="PF11799">
    <property type="entry name" value="IMS_C"/>
    <property type="match status" value="1"/>
</dbReference>
<dbReference type="Pfam" id="PF13438">
    <property type="entry name" value="DUF4113"/>
    <property type="match status" value="1"/>
</dbReference>
<dbReference type="SUPFAM" id="SSF56672">
    <property type="entry name" value="DNA/RNA polymerases"/>
    <property type="match status" value="1"/>
</dbReference>
<dbReference type="InterPro" id="IPR025188">
    <property type="entry name" value="DUF4113"/>
</dbReference>
<dbReference type="InterPro" id="IPR001126">
    <property type="entry name" value="UmuC"/>
</dbReference>
<dbReference type="PROSITE" id="PS50173">
    <property type="entry name" value="UMUC"/>
    <property type="match status" value="1"/>
</dbReference>
<feature type="domain" description="UmuC" evidence="6">
    <location>
        <begin position="5"/>
        <end position="189"/>
    </location>
</feature>
<dbReference type="CDD" id="cd01700">
    <property type="entry name" value="PolY_Pol_V_umuC"/>
    <property type="match status" value="1"/>
</dbReference>
<evidence type="ECO:0000313" key="7">
    <source>
        <dbReference type="EMBL" id="KGG19697.1"/>
    </source>
</evidence>
<dbReference type="InterPro" id="IPR017961">
    <property type="entry name" value="DNA_pol_Y-fam_little_finger"/>
</dbReference>
<dbReference type="GO" id="GO:0005829">
    <property type="term" value="C:cytosol"/>
    <property type="evidence" value="ECO:0007669"/>
    <property type="project" value="TreeGrafter"/>
</dbReference>
<keyword evidence="3" id="KW-0741">SOS mutagenesis</keyword>
<dbReference type="GO" id="GO:0042276">
    <property type="term" value="P:error-prone translesion synthesis"/>
    <property type="evidence" value="ECO:0007669"/>
    <property type="project" value="TreeGrafter"/>
</dbReference>
<comment type="caution">
    <text evidence="7">The sequence shown here is derived from an EMBL/GenBank/DDBJ whole genome shotgun (WGS) entry which is preliminary data.</text>
</comment>
<dbReference type="Gene3D" id="3.40.1170.60">
    <property type="match status" value="1"/>
</dbReference>
<dbReference type="InterPro" id="IPR050116">
    <property type="entry name" value="DNA_polymerase-Y"/>
</dbReference>
<dbReference type="Gene3D" id="1.10.150.20">
    <property type="entry name" value="5' to 3' exonuclease, C-terminal subdomain"/>
    <property type="match status" value="1"/>
</dbReference>
<dbReference type="GO" id="GO:0006281">
    <property type="term" value="P:DNA repair"/>
    <property type="evidence" value="ECO:0007669"/>
    <property type="project" value="UniProtKB-KW"/>
</dbReference>
<dbReference type="GO" id="GO:0003684">
    <property type="term" value="F:damaged DNA binding"/>
    <property type="evidence" value="ECO:0007669"/>
    <property type="project" value="InterPro"/>
</dbReference>
<keyword evidence="2" id="KW-0227">DNA damage</keyword>
<dbReference type="PANTHER" id="PTHR11076:SF34">
    <property type="entry name" value="PROTEIN UMUC"/>
    <property type="match status" value="1"/>
</dbReference>
<evidence type="ECO:0000256" key="1">
    <source>
        <dbReference type="ARBA" id="ARBA00010945"/>
    </source>
</evidence>
<dbReference type="Pfam" id="PF00817">
    <property type="entry name" value="IMS"/>
    <property type="match status" value="1"/>
</dbReference>
<dbReference type="RefSeq" id="WP_036907463.1">
    <property type="nucleotide sequence ID" value="NZ_CP138967.1"/>
</dbReference>
<dbReference type="Proteomes" id="UP000030392">
    <property type="component" value="Unassembled WGS sequence"/>
</dbReference>
<accession>A0A0A2C2F3</accession>
<dbReference type="InterPro" id="IPR043502">
    <property type="entry name" value="DNA/RNA_pol_sf"/>
</dbReference>
<evidence type="ECO:0000259" key="6">
    <source>
        <dbReference type="PROSITE" id="PS50173"/>
    </source>
</evidence>